<feature type="region of interest" description="Disordered" evidence="1">
    <location>
        <begin position="58"/>
        <end position="81"/>
    </location>
</feature>
<gene>
    <name evidence="2" type="ORF">rCG_37743</name>
</gene>
<organism evidence="2 3">
    <name type="scientific">Rattus norvegicus</name>
    <name type="common">Rat</name>
    <dbReference type="NCBI Taxonomy" id="10116"/>
    <lineage>
        <taxon>Eukaryota</taxon>
        <taxon>Metazoa</taxon>
        <taxon>Chordata</taxon>
        <taxon>Craniata</taxon>
        <taxon>Vertebrata</taxon>
        <taxon>Euteleostomi</taxon>
        <taxon>Mammalia</taxon>
        <taxon>Eutheria</taxon>
        <taxon>Euarchontoglires</taxon>
        <taxon>Glires</taxon>
        <taxon>Rodentia</taxon>
        <taxon>Myomorpha</taxon>
        <taxon>Muroidea</taxon>
        <taxon>Muridae</taxon>
        <taxon>Murinae</taxon>
        <taxon>Rattus</taxon>
    </lineage>
</organism>
<name>A6JEY3_RAT</name>
<sequence>MIISPLHHLPAAAASSRSGARGPGGPETGRRAGSRPASQAQLRMDWIASLHVRKPFGFAQTPRCPQTPNPGVPGISPCSQL</sequence>
<evidence type="ECO:0000313" key="2">
    <source>
        <dbReference type="EMBL" id="EDM00477.1"/>
    </source>
</evidence>
<dbReference type="AlphaFoldDB" id="A6JEY3"/>
<reference evidence="2 3" key="1">
    <citation type="submission" date="2005-09" db="EMBL/GenBank/DDBJ databases">
        <authorList>
            <person name="Mural R.J."/>
            <person name="Li P.W."/>
            <person name="Adams M.D."/>
            <person name="Amanatides P.G."/>
            <person name="Baden-Tillson H."/>
            <person name="Barnstead M."/>
            <person name="Chin S.H."/>
            <person name="Dew I."/>
            <person name="Evans C.A."/>
            <person name="Ferriera S."/>
            <person name="Flanigan M."/>
            <person name="Fosler C."/>
            <person name="Glodek A."/>
            <person name="Gu Z."/>
            <person name="Holt R.A."/>
            <person name="Jennings D."/>
            <person name="Kraft C.L."/>
            <person name="Lu F."/>
            <person name="Nguyen T."/>
            <person name="Nusskern D.R."/>
            <person name="Pfannkoch C.M."/>
            <person name="Sitter C."/>
            <person name="Sutton G.G."/>
            <person name="Venter J.C."/>
            <person name="Wang Z."/>
            <person name="Woodage T."/>
            <person name="Zheng X.H."/>
            <person name="Zhong F."/>
        </authorList>
    </citation>
    <scope>NUCLEOTIDE SEQUENCE [LARGE SCALE GENOMIC DNA]</scope>
    <source>
        <strain>BN</strain>
        <strain evidence="3">Sprague-Dawley</strain>
    </source>
</reference>
<dbReference type="EMBL" id="CH473983">
    <property type="protein sequence ID" value="EDM00477.1"/>
    <property type="molecule type" value="Genomic_DNA"/>
</dbReference>
<protein>
    <submittedName>
        <fullName evidence="2">RCG37743</fullName>
    </submittedName>
</protein>
<accession>A6JEY3</accession>
<proteinExistence type="predicted"/>
<evidence type="ECO:0000313" key="3">
    <source>
        <dbReference type="Proteomes" id="UP000234681"/>
    </source>
</evidence>
<evidence type="ECO:0000256" key="1">
    <source>
        <dbReference type="SAM" id="MobiDB-lite"/>
    </source>
</evidence>
<feature type="region of interest" description="Disordered" evidence="1">
    <location>
        <begin position="1"/>
        <end position="40"/>
    </location>
</feature>
<feature type="compositionally biased region" description="Low complexity" evidence="1">
    <location>
        <begin position="10"/>
        <end position="20"/>
    </location>
</feature>
<dbReference type="Proteomes" id="UP000234681">
    <property type="component" value="Chromosome 3"/>
</dbReference>